<sequence length="56" mass="6659">MISKDFEVLVFFFLQFHKPIEFLWPTGYYYVLVDETQLYITSVGSRDKLALSDAYI</sequence>
<evidence type="ECO:0000313" key="2">
    <source>
        <dbReference type="Proteomes" id="UP001420932"/>
    </source>
</evidence>
<keyword evidence="2" id="KW-1185">Reference proteome</keyword>
<evidence type="ECO:0000313" key="1">
    <source>
        <dbReference type="EMBL" id="KAK9107981.1"/>
    </source>
</evidence>
<accession>A0AAP0FAV1</accession>
<protein>
    <submittedName>
        <fullName evidence="1">Uncharacterized protein</fullName>
    </submittedName>
</protein>
<dbReference type="EMBL" id="JBBNAF010000010">
    <property type="protein sequence ID" value="KAK9107981.1"/>
    <property type="molecule type" value="Genomic_DNA"/>
</dbReference>
<comment type="caution">
    <text evidence="1">The sequence shown here is derived from an EMBL/GenBank/DDBJ whole genome shotgun (WGS) entry which is preliminary data.</text>
</comment>
<reference evidence="1 2" key="1">
    <citation type="submission" date="2024-01" db="EMBL/GenBank/DDBJ databases">
        <title>Genome assemblies of Stephania.</title>
        <authorList>
            <person name="Yang L."/>
        </authorList>
    </citation>
    <scope>NUCLEOTIDE SEQUENCE [LARGE SCALE GENOMIC DNA]</scope>
    <source>
        <strain evidence="1">YNDBR</strain>
        <tissue evidence="1">Leaf</tissue>
    </source>
</reference>
<name>A0AAP0FAV1_9MAGN</name>
<dbReference type="Proteomes" id="UP001420932">
    <property type="component" value="Unassembled WGS sequence"/>
</dbReference>
<gene>
    <name evidence="1" type="ORF">Syun_023992</name>
</gene>
<dbReference type="AlphaFoldDB" id="A0AAP0FAV1"/>
<proteinExistence type="predicted"/>
<organism evidence="1 2">
    <name type="scientific">Stephania yunnanensis</name>
    <dbReference type="NCBI Taxonomy" id="152371"/>
    <lineage>
        <taxon>Eukaryota</taxon>
        <taxon>Viridiplantae</taxon>
        <taxon>Streptophyta</taxon>
        <taxon>Embryophyta</taxon>
        <taxon>Tracheophyta</taxon>
        <taxon>Spermatophyta</taxon>
        <taxon>Magnoliopsida</taxon>
        <taxon>Ranunculales</taxon>
        <taxon>Menispermaceae</taxon>
        <taxon>Menispermoideae</taxon>
        <taxon>Cissampelideae</taxon>
        <taxon>Stephania</taxon>
    </lineage>
</organism>